<proteinExistence type="predicted"/>
<evidence type="ECO:0000259" key="6">
    <source>
        <dbReference type="Pfam" id="PF14759"/>
    </source>
</evidence>
<comment type="cofactor">
    <cofactor evidence="1">
        <name>FAD</name>
        <dbReference type="ChEBI" id="CHEBI:57692"/>
    </cofactor>
</comment>
<dbReference type="Pfam" id="PF14759">
    <property type="entry name" value="Reductase_C"/>
    <property type="match status" value="1"/>
</dbReference>
<dbReference type="PRINTS" id="PR00411">
    <property type="entry name" value="PNDRDTASEI"/>
</dbReference>
<keyword evidence="8" id="KW-1185">Reference proteome</keyword>
<protein>
    <submittedName>
        <fullName evidence="7">Reductase C-terminal</fullName>
    </submittedName>
</protein>
<dbReference type="Pfam" id="PF07992">
    <property type="entry name" value="Pyr_redox_2"/>
    <property type="match status" value="1"/>
</dbReference>
<dbReference type="PRINTS" id="PR00368">
    <property type="entry name" value="FADPNR"/>
</dbReference>
<evidence type="ECO:0000256" key="4">
    <source>
        <dbReference type="ARBA" id="ARBA00023002"/>
    </source>
</evidence>
<feature type="domain" description="FAD/NAD(P)-binding" evidence="5">
    <location>
        <begin position="6"/>
        <end position="304"/>
    </location>
</feature>
<evidence type="ECO:0000256" key="1">
    <source>
        <dbReference type="ARBA" id="ARBA00001974"/>
    </source>
</evidence>
<keyword evidence="4" id="KW-0560">Oxidoreductase</keyword>
<dbReference type="InterPro" id="IPR023753">
    <property type="entry name" value="FAD/NAD-binding_dom"/>
</dbReference>
<dbReference type="EMBL" id="FNST01000002">
    <property type="protein sequence ID" value="SED60538.1"/>
    <property type="molecule type" value="Genomic_DNA"/>
</dbReference>
<reference evidence="8" key="1">
    <citation type="submission" date="2016-10" db="EMBL/GenBank/DDBJ databases">
        <authorList>
            <person name="Varghese N."/>
            <person name="Submissions S."/>
        </authorList>
    </citation>
    <scope>NUCLEOTIDE SEQUENCE [LARGE SCALE GENOMIC DNA]</scope>
    <source>
        <strain evidence="8">DSM 40318</strain>
    </source>
</reference>
<dbReference type="PANTHER" id="PTHR43557">
    <property type="entry name" value="APOPTOSIS-INDUCING FACTOR 1"/>
    <property type="match status" value="1"/>
</dbReference>
<evidence type="ECO:0000259" key="5">
    <source>
        <dbReference type="Pfam" id="PF07992"/>
    </source>
</evidence>
<evidence type="ECO:0000256" key="2">
    <source>
        <dbReference type="ARBA" id="ARBA00022630"/>
    </source>
</evidence>
<dbReference type="Gene3D" id="3.30.390.30">
    <property type="match status" value="1"/>
</dbReference>
<accession>A0A1H5C1Y6</accession>
<dbReference type="InterPro" id="IPR036188">
    <property type="entry name" value="FAD/NAD-bd_sf"/>
</dbReference>
<evidence type="ECO:0000256" key="3">
    <source>
        <dbReference type="ARBA" id="ARBA00022827"/>
    </source>
</evidence>
<dbReference type="SUPFAM" id="SSF55424">
    <property type="entry name" value="FAD/NAD-linked reductases, dimerisation (C-terminal) domain"/>
    <property type="match status" value="1"/>
</dbReference>
<dbReference type="Gene3D" id="3.50.50.60">
    <property type="entry name" value="FAD/NAD(P)-binding domain"/>
    <property type="match status" value="2"/>
</dbReference>
<dbReference type="SUPFAM" id="SSF51905">
    <property type="entry name" value="FAD/NAD(P)-binding domain"/>
    <property type="match status" value="2"/>
</dbReference>
<gene>
    <name evidence="7" type="ORF">SAMN04490356_9172</name>
</gene>
<evidence type="ECO:0000313" key="7">
    <source>
        <dbReference type="EMBL" id="SED60538.1"/>
    </source>
</evidence>
<keyword evidence="3" id="KW-0274">FAD</keyword>
<evidence type="ECO:0000313" key="8">
    <source>
        <dbReference type="Proteomes" id="UP000198609"/>
    </source>
</evidence>
<sequence>MNTPGNVVVVGASVAGLTAAVTLRTLGYDGRLTLIGDEPHTPYNRPPLSKQILAGTWEPDRIKLRTDEELSDLDARLLFGRSATGLDTAARRVVLEGGDSVSYDALVIATGVTPNSLPGAHHLAGVHLLRTLDDALALRADLRHKPDVKVAVVGAGFLGSEAAAAARRMRLDVTMIDPRPVPMRRQFGDRIAGLVGRLHTKNGVSMRCGTGVRRFFESGGRVTGLELTDGTLLDADVVVVAIGAAPAIGWLAGSGLELGNGVECDPTCRAAPGVYAAGDVASWHNDHFGCRMRLEHRLNATEQAQAVARNVLGEGQPFAPVPYFWTDQYDAHIQAYGIFPADAELAVLHGELEGGHFVVAYGHRGRVVGVLGWNSPCELRKLRQLVVDRAPWTSILPTPPAVWPGRHLSASLR</sequence>
<dbReference type="InterPro" id="IPR050446">
    <property type="entry name" value="FAD-oxidoreductase/Apoptosis"/>
</dbReference>
<keyword evidence="2" id="KW-0285">Flavoprotein</keyword>
<organism evidence="7 8">
    <name type="scientific">Streptomyces melanosporofaciens</name>
    <dbReference type="NCBI Taxonomy" id="67327"/>
    <lineage>
        <taxon>Bacteria</taxon>
        <taxon>Bacillati</taxon>
        <taxon>Actinomycetota</taxon>
        <taxon>Actinomycetes</taxon>
        <taxon>Kitasatosporales</taxon>
        <taxon>Streptomycetaceae</taxon>
        <taxon>Streptomyces</taxon>
        <taxon>Streptomyces violaceusniger group</taxon>
    </lineage>
</organism>
<dbReference type="GO" id="GO:0005737">
    <property type="term" value="C:cytoplasm"/>
    <property type="evidence" value="ECO:0007669"/>
    <property type="project" value="TreeGrafter"/>
</dbReference>
<dbReference type="GO" id="GO:0016651">
    <property type="term" value="F:oxidoreductase activity, acting on NAD(P)H"/>
    <property type="evidence" value="ECO:0007669"/>
    <property type="project" value="TreeGrafter"/>
</dbReference>
<dbReference type="AlphaFoldDB" id="A0A1H5C1Y6"/>
<dbReference type="Proteomes" id="UP000198609">
    <property type="component" value="Unassembled WGS sequence"/>
</dbReference>
<dbReference type="InterPro" id="IPR016156">
    <property type="entry name" value="FAD/NAD-linked_Rdtase_dimer_sf"/>
</dbReference>
<feature type="domain" description="Reductase C-terminal" evidence="6">
    <location>
        <begin position="323"/>
        <end position="391"/>
    </location>
</feature>
<dbReference type="RefSeq" id="WP_208905951.1">
    <property type="nucleotide sequence ID" value="NZ_FNST01000002.1"/>
</dbReference>
<dbReference type="PANTHER" id="PTHR43557:SF2">
    <property type="entry name" value="RIESKE DOMAIN-CONTAINING PROTEIN-RELATED"/>
    <property type="match status" value="1"/>
</dbReference>
<name>A0A1H5C1Y6_STRMJ</name>
<dbReference type="InterPro" id="IPR028202">
    <property type="entry name" value="Reductase_C"/>
</dbReference>